<comment type="caution">
    <text evidence="1">The sequence shown here is derived from an EMBL/GenBank/DDBJ whole genome shotgun (WGS) entry which is preliminary data.</text>
</comment>
<evidence type="ECO:0008006" key="3">
    <source>
        <dbReference type="Google" id="ProtNLM"/>
    </source>
</evidence>
<accession>A0ABW1UNW3</accession>
<evidence type="ECO:0000313" key="2">
    <source>
        <dbReference type="Proteomes" id="UP001596310"/>
    </source>
</evidence>
<proteinExistence type="predicted"/>
<evidence type="ECO:0000313" key="1">
    <source>
        <dbReference type="EMBL" id="MFC6315348.1"/>
    </source>
</evidence>
<dbReference type="RefSeq" id="WP_125597537.1">
    <property type="nucleotide sequence ID" value="NZ_JBHSSM010000017.1"/>
</dbReference>
<reference evidence="2" key="1">
    <citation type="journal article" date="2019" name="Int. J. Syst. Evol. Microbiol.">
        <title>The Global Catalogue of Microorganisms (GCM) 10K type strain sequencing project: providing services to taxonomists for standard genome sequencing and annotation.</title>
        <authorList>
            <consortium name="The Broad Institute Genomics Platform"/>
            <consortium name="The Broad Institute Genome Sequencing Center for Infectious Disease"/>
            <person name="Wu L."/>
            <person name="Ma J."/>
        </authorList>
    </citation>
    <scope>NUCLEOTIDE SEQUENCE [LARGE SCALE GENOMIC DNA]</scope>
    <source>
        <strain evidence="2">CCM 8897</strain>
    </source>
</reference>
<protein>
    <recommendedName>
        <fullName evidence="3">Transposase</fullName>
    </recommendedName>
</protein>
<organism evidence="1 2">
    <name type="scientific">Lapidilactobacillus achengensis</name>
    <dbReference type="NCBI Taxonomy" id="2486000"/>
    <lineage>
        <taxon>Bacteria</taxon>
        <taxon>Bacillati</taxon>
        <taxon>Bacillota</taxon>
        <taxon>Bacilli</taxon>
        <taxon>Lactobacillales</taxon>
        <taxon>Lactobacillaceae</taxon>
        <taxon>Lapidilactobacillus</taxon>
    </lineage>
</organism>
<name>A0ABW1UNW3_9LACO</name>
<gene>
    <name evidence="1" type="ORF">ACFQHW_07220</name>
</gene>
<sequence length="88" mass="9741">MVQAKHPAEVIDQFGNLFELSVEIRVSNDKIVRFNKFLKKTSSGSFKSSELGIISSTKAQWTGVYHLALIAYDVSCTATIPNQSLHVV</sequence>
<dbReference type="Proteomes" id="UP001596310">
    <property type="component" value="Unassembled WGS sequence"/>
</dbReference>
<keyword evidence="2" id="KW-1185">Reference proteome</keyword>
<dbReference type="EMBL" id="JBHSSM010000017">
    <property type="protein sequence ID" value="MFC6315348.1"/>
    <property type="molecule type" value="Genomic_DNA"/>
</dbReference>